<keyword evidence="5 10" id="KW-0812">Transmembrane</keyword>
<feature type="transmembrane region" description="Helical" evidence="10">
    <location>
        <begin position="292"/>
        <end position="310"/>
    </location>
</feature>
<name>A0ABY5YFL5_9DEIO</name>
<dbReference type="InterPro" id="IPR048279">
    <property type="entry name" value="MdtK-like"/>
</dbReference>
<protein>
    <recommendedName>
        <fullName evidence="9">Multidrug-efflux transporter</fullName>
    </recommendedName>
</protein>
<keyword evidence="2" id="KW-0813">Transport</keyword>
<dbReference type="Proteomes" id="UP001060261">
    <property type="component" value="Chromosome"/>
</dbReference>
<gene>
    <name evidence="11" type="ORF">N0D28_14260</name>
</gene>
<feature type="transmembrane region" description="Helical" evidence="10">
    <location>
        <begin position="67"/>
        <end position="87"/>
    </location>
</feature>
<evidence type="ECO:0000256" key="2">
    <source>
        <dbReference type="ARBA" id="ARBA00022448"/>
    </source>
</evidence>
<sequence>MLSPSPSAAESGLNTPPTPRRELVKIALPVSLEFVAQLALGLVDQIIVALLGTLAVAGVGYSNSVTMILFFTLNAIGAGTSILVARAHGAGDRAGASRLFGAALTLGTLVSGLLALPLVFGGTNFLRLVGATPEVAGSGGPFLSVVAVSLPFVTAAAIFGGALRSTGHARTPMTVTIVAVILNTVLGYALVTGFGPFPKLGVIGVGISTTISYALRAGLLAWQTYGRGILDASVPRSVLAWKKALAPLIPLSLPMAATELAWSGGTFLYALLAGRISTEALAGMQLSNTLEGVFIVASLGLGSAATVLIGQSLGRGSAAGAAAWARSVQRWGLLVALVCSVLFALTAPLLGLLFPHVDAGVIQLATLSILVNAAFQVVKVQNLILGIGVLPGSNDPRGVLLGDSVSAFVVGLPLAYLLAFGLGLGFWGLLIARCTEESAKLVIFMWRARRIRWEQHVYTGEGEATITAGH</sequence>
<feature type="transmembrane region" description="Helical" evidence="10">
    <location>
        <begin position="140"/>
        <end position="163"/>
    </location>
</feature>
<dbReference type="PANTHER" id="PTHR43298">
    <property type="entry name" value="MULTIDRUG RESISTANCE PROTEIN NORM-RELATED"/>
    <property type="match status" value="1"/>
</dbReference>
<evidence type="ECO:0000256" key="6">
    <source>
        <dbReference type="ARBA" id="ARBA00022989"/>
    </source>
</evidence>
<evidence type="ECO:0000256" key="5">
    <source>
        <dbReference type="ARBA" id="ARBA00022692"/>
    </source>
</evidence>
<dbReference type="NCBIfam" id="TIGR00797">
    <property type="entry name" value="matE"/>
    <property type="match status" value="1"/>
</dbReference>
<dbReference type="PANTHER" id="PTHR43298:SF2">
    <property type="entry name" value="FMN_FAD EXPORTER YEEO-RELATED"/>
    <property type="match status" value="1"/>
</dbReference>
<dbReference type="RefSeq" id="WP_260560149.1">
    <property type="nucleotide sequence ID" value="NZ_CP104213.1"/>
</dbReference>
<keyword evidence="7" id="KW-0406">Ion transport</keyword>
<evidence type="ECO:0000313" key="11">
    <source>
        <dbReference type="EMBL" id="UWX63870.1"/>
    </source>
</evidence>
<feature type="transmembrane region" description="Helical" evidence="10">
    <location>
        <begin position="331"/>
        <end position="354"/>
    </location>
</feature>
<evidence type="ECO:0000256" key="8">
    <source>
        <dbReference type="ARBA" id="ARBA00023136"/>
    </source>
</evidence>
<organism evidence="11 12">
    <name type="scientific">Deinococcus rubellus</name>
    <dbReference type="NCBI Taxonomy" id="1889240"/>
    <lineage>
        <taxon>Bacteria</taxon>
        <taxon>Thermotogati</taxon>
        <taxon>Deinococcota</taxon>
        <taxon>Deinococci</taxon>
        <taxon>Deinococcales</taxon>
        <taxon>Deinococcaceae</taxon>
        <taxon>Deinococcus</taxon>
    </lineage>
</organism>
<keyword evidence="12" id="KW-1185">Reference proteome</keyword>
<evidence type="ECO:0000256" key="4">
    <source>
        <dbReference type="ARBA" id="ARBA00022475"/>
    </source>
</evidence>
<feature type="transmembrane region" description="Helical" evidence="10">
    <location>
        <begin position="38"/>
        <end position="61"/>
    </location>
</feature>
<reference evidence="11" key="1">
    <citation type="submission" date="2022-09" db="EMBL/GenBank/DDBJ databases">
        <title>genome sequence of Deinococcus rubellus.</title>
        <authorList>
            <person name="Srinivasan S."/>
        </authorList>
    </citation>
    <scope>NUCLEOTIDE SEQUENCE</scope>
    <source>
        <strain evidence="11">Ant6</strain>
    </source>
</reference>
<dbReference type="InterPro" id="IPR050222">
    <property type="entry name" value="MATE_MdtK"/>
</dbReference>
<accession>A0ABY5YFL5</accession>
<dbReference type="InterPro" id="IPR002528">
    <property type="entry name" value="MATE_fam"/>
</dbReference>
<evidence type="ECO:0000256" key="3">
    <source>
        <dbReference type="ARBA" id="ARBA00022449"/>
    </source>
</evidence>
<keyword evidence="3" id="KW-0050">Antiport</keyword>
<keyword evidence="8 10" id="KW-0472">Membrane</keyword>
<comment type="subcellular location">
    <subcellularLocation>
        <location evidence="1">Cell membrane</location>
        <topology evidence="1">Multi-pass membrane protein</topology>
    </subcellularLocation>
</comment>
<keyword evidence="4" id="KW-1003">Cell membrane</keyword>
<dbReference type="Pfam" id="PF01554">
    <property type="entry name" value="MatE"/>
    <property type="match status" value="2"/>
</dbReference>
<feature type="transmembrane region" description="Helical" evidence="10">
    <location>
        <begin position="175"/>
        <end position="194"/>
    </location>
</feature>
<keyword evidence="6 10" id="KW-1133">Transmembrane helix</keyword>
<evidence type="ECO:0000256" key="7">
    <source>
        <dbReference type="ARBA" id="ARBA00023065"/>
    </source>
</evidence>
<dbReference type="PIRSF" id="PIRSF006603">
    <property type="entry name" value="DinF"/>
    <property type="match status" value="1"/>
</dbReference>
<proteinExistence type="predicted"/>
<feature type="transmembrane region" description="Helical" evidence="10">
    <location>
        <begin position="99"/>
        <end position="120"/>
    </location>
</feature>
<evidence type="ECO:0000256" key="9">
    <source>
        <dbReference type="ARBA" id="ARBA00031636"/>
    </source>
</evidence>
<feature type="transmembrane region" description="Helical" evidence="10">
    <location>
        <begin position="200"/>
        <end position="223"/>
    </location>
</feature>
<evidence type="ECO:0000256" key="10">
    <source>
        <dbReference type="SAM" id="Phobius"/>
    </source>
</evidence>
<evidence type="ECO:0000313" key="12">
    <source>
        <dbReference type="Proteomes" id="UP001060261"/>
    </source>
</evidence>
<dbReference type="EMBL" id="CP104213">
    <property type="protein sequence ID" value="UWX63870.1"/>
    <property type="molecule type" value="Genomic_DNA"/>
</dbReference>
<feature type="transmembrane region" description="Helical" evidence="10">
    <location>
        <begin position="360"/>
        <end position="378"/>
    </location>
</feature>
<evidence type="ECO:0000256" key="1">
    <source>
        <dbReference type="ARBA" id="ARBA00004651"/>
    </source>
</evidence>